<dbReference type="EMBL" id="RZIG01000002">
    <property type="protein sequence ID" value="RYJ09931.1"/>
    <property type="molecule type" value="Genomic_DNA"/>
</dbReference>
<reference evidence="2 3" key="1">
    <citation type="submission" date="2018-12" db="EMBL/GenBank/DDBJ databases">
        <title>Draft genome sequence of Haloarcula hispinica strain 18.1, an halophilic archaeon isolated from Chott El Jerid of Southern Tunisia.</title>
        <authorList>
            <person name="Najjari A."/>
            <person name="Ben Dhia O."/>
            <person name="Ferjani R."/>
            <person name="Mahjoubi M."/>
            <person name="Sghaier H."/>
            <person name="Elshahed M."/>
            <person name="Ouzari H.I."/>
            <person name="Cherid A."/>
            <person name="Youssef N."/>
        </authorList>
    </citation>
    <scope>NUCLEOTIDE SEQUENCE [LARGE SCALE GENOMIC DNA]</scope>
    <source>
        <strain evidence="2 3">18.1</strain>
    </source>
</reference>
<gene>
    <name evidence="2" type="ORF">ELS20_07890</name>
</gene>
<evidence type="ECO:0000313" key="2">
    <source>
        <dbReference type="EMBL" id="RYJ09931.1"/>
    </source>
</evidence>
<name>A0A482T2L5_HALHI</name>
<dbReference type="Proteomes" id="UP000293535">
    <property type="component" value="Unassembled WGS sequence"/>
</dbReference>
<evidence type="ECO:0000256" key="1">
    <source>
        <dbReference type="SAM" id="Phobius"/>
    </source>
</evidence>
<feature type="transmembrane region" description="Helical" evidence="1">
    <location>
        <begin position="7"/>
        <end position="29"/>
    </location>
</feature>
<dbReference type="AlphaFoldDB" id="A0A482T2L5"/>
<organism evidence="2 3">
    <name type="scientific">Haloarcula hispanica</name>
    <dbReference type="NCBI Taxonomy" id="51589"/>
    <lineage>
        <taxon>Archaea</taxon>
        <taxon>Methanobacteriati</taxon>
        <taxon>Methanobacteriota</taxon>
        <taxon>Stenosarchaea group</taxon>
        <taxon>Halobacteria</taxon>
        <taxon>Halobacteriales</taxon>
        <taxon>Haloarculaceae</taxon>
        <taxon>Haloarcula</taxon>
    </lineage>
</organism>
<keyword evidence="1" id="KW-0472">Membrane</keyword>
<protein>
    <submittedName>
        <fullName evidence="2">Uncharacterized protein</fullName>
    </submittedName>
</protein>
<comment type="caution">
    <text evidence="2">The sequence shown here is derived from an EMBL/GenBank/DDBJ whole genome shotgun (WGS) entry which is preliminary data.</text>
</comment>
<dbReference type="RefSeq" id="WP_129755384.1">
    <property type="nucleotide sequence ID" value="NZ_JAFKAA010000002.1"/>
</dbReference>
<evidence type="ECO:0000313" key="3">
    <source>
        <dbReference type="Proteomes" id="UP000293535"/>
    </source>
</evidence>
<accession>A0A482T2L5</accession>
<keyword evidence="1" id="KW-1133">Transmembrane helix</keyword>
<feature type="transmembrane region" description="Helical" evidence="1">
    <location>
        <begin position="35"/>
        <end position="53"/>
    </location>
</feature>
<sequence length="78" mass="8326">MSRTRTIRTVVAGGVIVAFQAIWAAMLWADRELDTLILLLGVAILLGAGYYLWDDAMGEGVDAAQELQSAGGEDEGEN</sequence>
<keyword evidence="1" id="KW-0812">Transmembrane</keyword>
<proteinExistence type="predicted"/>